<proteinExistence type="predicted"/>
<evidence type="ECO:0000313" key="1">
    <source>
        <dbReference type="EMBL" id="KAG0139017.1"/>
    </source>
</evidence>
<dbReference type="Proteomes" id="UP000886653">
    <property type="component" value="Unassembled WGS sequence"/>
</dbReference>
<dbReference type="EMBL" id="MU167933">
    <property type="protein sequence ID" value="KAG0139017.1"/>
    <property type="molecule type" value="Genomic_DNA"/>
</dbReference>
<gene>
    <name evidence="1" type="ORF">CROQUDRAFT_667025</name>
</gene>
<name>A0A9P6N5M4_9BASI</name>
<keyword evidence="2" id="KW-1185">Reference proteome</keyword>
<comment type="caution">
    <text evidence="1">The sequence shown here is derived from an EMBL/GenBank/DDBJ whole genome shotgun (WGS) entry which is preliminary data.</text>
</comment>
<evidence type="ECO:0000313" key="2">
    <source>
        <dbReference type="Proteomes" id="UP000886653"/>
    </source>
</evidence>
<sequence length="137" mass="15949">MPLFTHKQALKRSIHLARTSRHEILAQQRKWLSLLAPLDVELAATQFIFRLLQILHLLRHSNTDDNRARACGFLMVVLFEMAPGLDRSMELLMKGVRKLAEAYADLEVLEEALRSINRKRLSPLLLRYEPVFLFEDV</sequence>
<reference evidence="1" key="1">
    <citation type="submission" date="2013-11" db="EMBL/GenBank/DDBJ databases">
        <title>Genome sequence of the fusiform rust pathogen reveals effectors for host alternation and coevolution with pine.</title>
        <authorList>
            <consortium name="DOE Joint Genome Institute"/>
            <person name="Smith K."/>
            <person name="Pendleton A."/>
            <person name="Kubisiak T."/>
            <person name="Anderson C."/>
            <person name="Salamov A."/>
            <person name="Aerts A."/>
            <person name="Riley R."/>
            <person name="Clum A."/>
            <person name="Lindquist E."/>
            <person name="Ence D."/>
            <person name="Campbell M."/>
            <person name="Kronenberg Z."/>
            <person name="Feau N."/>
            <person name="Dhillon B."/>
            <person name="Hamelin R."/>
            <person name="Burleigh J."/>
            <person name="Smith J."/>
            <person name="Yandell M."/>
            <person name="Nelson C."/>
            <person name="Grigoriev I."/>
            <person name="Davis J."/>
        </authorList>
    </citation>
    <scope>NUCLEOTIDE SEQUENCE</scope>
    <source>
        <strain evidence="1">G11</strain>
    </source>
</reference>
<accession>A0A9P6N5M4</accession>
<dbReference type="AlphaFoldDB" id="A0A9P6N5M4"/>
<protein>
    <submittedName>
        <fullName evidence="1">Uncharacterized protein</fullName>
    </submittedName>
</protein>
<organism evidence="1 2">
    <name type="scientific">Cronartium quercuum f. sp. fusiforme G11</name>
    <dbReference type="NCBI Taxonomy" id="708437"/>
    <lineage>
        <taxon>Eukaryota</taxon>
        <taxon>Fungi</taxon>
        <taxon>Dikarya</taxon>
        <taxon>Basidiomycota</taxon>
        <taxon>Pucciniomycotina</taxon>
        <taxon>Pucciniomycetes</taxon>
        <taxon>Pucciniales</taxon>
        <taxon>Coleosporiaceae</taxon>
        <taxon>Cronartium</taxon>
    </lineage>
</organism>